<dbReference type="AlphaFoldDB" id="A0AAN7SM94"/>
<keyword evidence="5" id="KW-1185">Reference proteome</keyword>
<keyword evidence="2" id="KW-0812">Transmembrane</keyword>
<organism evidence="4 5">
    <name type="scientific">Aquatica leii</name>
    <dbReference type="NCBI Taxonomy" id="1421715"/>
    <lineage>
        <taxon>Eukaryota</taxon>
        <taxon>Metazoa</taxon>
        <taxon>Ecdysozoa</taxon>
        <taxon>Arthropoda</taxon>
        <taxon>Hexapoda</taxon>
        <taxon>Insecta</taxon>
        <taxon>Pterygota</taxon>
        <taxon>Neoptera</taxon>
        <taxon>Endopterygota</taxon>
        <taxon>Coleoptera</taxon>
        <taxon>Polyphaga</taxon>
        <taxon>Elateriformia</taxon>
        <taxon>Elateroidea</taxon>
        <taxon>Lampyridae</taxon>
        <taxon>Luciolinae</taxon>
        <taxon>Aquatica</taxon>
    </lineage>
</organism>
<evidence type="ECO:0000313" key="5">
    <source>
        <dbReference type="Proteomes" id="UP001353858"/>
    </source>
</evidence>
<dbReference type="GO" id="GO:0006357">
    <property type="term" value="P:regulation of transcription by RNA polymerase II"/>
    <property type="evidence" value="ECO:0007669"/>
    <property type="project" value="TreeGrafter"/>
</dbReference>
<evidence type="ECO:0000256" key="2">
    <source>
        <dbReference type="SAM" id="Phobius"/>
    </source>
</evidence>
<comment type="caution">
    <text evidence="4">The sequence shown here is derived from an EMBL/GenBank/DDBJ whole genome shotgun (WGS) entry which is preliminary data.</text>
</comment>
<dbReference type="SMART" id="SM00595">
    <property type="entry name" value="MADF"/>
    <property type="match status" value="1"/>
</dbReference>
<dbReference type="InterPro" id="IPR006578">
    <property type="entry name" value="MADF-dom"/>
</dbReference>
<dbReference type="GO" id="GO:0005634">
    <property type="term" value="C:nucleus"/>
    <property type="evidence" value="ECO:0007669"/>
    <property type="project" value="TreeGrafter"/>
</dbReference>
<dbReference type="Pfam" id="PF10545">
    <property type="entry name" value="MADF_DNA_bdg"/>
    <property type="match status" value="1"/>
</dbReference>
<dbReference type="GO" id="GO:0005667">
    <property type="term" value="C:transcription regulator complex"/>
    <property type="evidence" value="ECO:0007669"/>
    <property type="project" value="TreeGrafter"/>
</dbReference>
<dbReference type="EMBL" id="JARPUR010000001">
    <property type="protein sequence ID" value="KAK4887084.1"/>
    <property type="molecule type" value="Genomic_DNA"/>
</dbReference>
<reference evidence="5" key="1">
    <citation type="submission" date="2023-01" db="EMBL/GenBank/DDBJ databases">
        <title>Key to firefly adult light organ development and bioluminescence: homeobox transcription factors regulate luciferase expression and transportation to peroxisome.</title>
        <authorList>
            <person name="Fu X."/>
        </authorList>
    </citation>
    <scope>NUCLEOTIDE SEQUENCE [LARGE SCALE GENOMIC DNA]</scope>
</reference>
<dbReference type="PANTHER" id="PTHR12243">
    <property type="entry name" value="MADF DOMAIN TRANSCRIPTION FACTOR"/>
    <property type="match status" value="1"/>
</dbReference>
<dbReference type="PROSITE" id="PS51029">
    <property type="entry name" value="MADF"/>
    <property type="match status" value="1"/>
</dbReference>
<dbReference type="PANTHER" id="PTHR12243:SF69">
    <property type="entry name" value="SI:CH73-59F11.3"/>
    <property type="match status" value="1"/>
</dbReference>
<dbReference type="Proteomes" id="UP001353858">
    <property type="component" value="Unassembled WGS sequence"/>
</dbReference>
<dbReference type="InterPro" id="IPR039353">
    <property type="entry name" value="TF_Adf1"/>
</dbReference>
<evidence type="ECO:0000256" key="1">
    <source>
        <dbReference type="SAM" id="MobiDB-lite"/>
    </source>
</evidence>
<sequence>MGEHEHNIKINDQLLLELISSCAPLYDKTAPGYKSLLRKENCWQSISPSMKLPVSTLKARFKSLREKYRREITILKSLERSGAPASARPPWPLMSHFKFMMDHSEPRQTVSNFEQNTDHQIEALELSDSQVFLEDVDIDQISIEYDESVDEQLATVSPAMSPRSNGSEVASTSSDKRSVSSKRKQKTSRKEAVQEIDSVLRDVSNAVTSLVKVPEIKTKLNHFCDYLVAELRDFPLENAEIFMDEWHDYDNNSYRNVAYSNLNKFQLNCYAEFLCLIYARVISDDKNEVVPDELHSNVDVSATDISVANIEPNKSGVQTRSLLALTTICNSVSIQRQRRNSEDGFFFPDDLQRLKTTTDPYGTTIYLGERSFIQITIFVFSLLALTTICNSVSIQRQRRNSDDVFFFPDDLQRLKTTTDPYETTSFLGERSFIQITIFVFSLLALTTICNSVSIQRQRRNSDDVFFFPDDLQRLKTTTDPYETTSFLGERSFIQFVLGDYNRQYNNGYPLVRSNGNGYTNGIDYGYNNGYGYPQDYNSGVNNGHYNDYYNRPSNNYKHQDSRFYQDPYAQPLWPKSAPLPYQEFPKSGGEKFYDNLASRKHDRSLLENLNNFPVAKH</sequence>
<accession>A0AAN7SM94</accession>
<feature type="region of interest" description="Disordered" evidence="1">
    <location>
        <begin position="156"/>
        <end position="191"/>
    </location>
</feature>
<evidence type="ECO:0000259" key="3">
    <source>
        <dbReference type="PROSITE" id="PS51029"/>
    </source>
</evidence>
<name>A0AAN7SM94_9COLE</name>
<feature type="domain" description="MADF" evidence="3">
    <location>
        <begin position="14"/>
        <end position="105"/>
    </location>
</feature>
<feature type="transmembrane region" description="Helical" evidence="2">
    <location>
        <begin position="432"/>
        <end position="454"/>
    </location>
</feature>
<feature type="transmembrane region" description="Helical" evidence="2">
    <location>
        <begin position="372"/>
        <end position="392"/>
    </location>
</feature>
<gene>
    <name evidence="4" type="ORF">RN001_003355</name>
</gene>
<keyword evidence="2" id="KW-1133">Transmembrane helix</keyword>
<protein>
    <recommendedName>
        <fullName evidence="3">MADF domain-containing protein</fullName>
    </recommendedName>
</protein>
<evidence type="ECO:0000313" key="4">
    <source>
        <dbReference type="EMBL" id="KAK4887084.1"/>
    </source>
</evidence>
<keyword evidence="2" id="KW-0472">Membrane</keyword>
<proteinExistence type="predicted"/>